<evidence type="ECO:0000256" key="1">
    <source>
        <dbReference type="SAM" id="Phobius"/>
    </source>
</evidence>
<organism evidence="2 3">
    <name type="scientific">Pseudosporangium ferrugineum</name>
    <dbReference type="NCBI Taxonomy" id="439699"/>
    <lineage>
        <taxon>Bacteria</taxon>
        <taxon>Bacillati</taxon>
        <taxon>Actinomycetota</taxon>
        <taxon>Actinomycetes</taxon>
        <taxon>Micromonosporales</taxon>
        <taxon>Micromonosporaceae</taxon>
        <taxon>Pseudosporangium</taxon>
    </lineage>
</organism>
<dbReference type="Proteomes" id="UP000239209">
    <property type="component" value="Unassembled WGS sequence"/>
</dbReference>
<name>A0A2T0S4F1_9ACTN</name>
<keyword evidence="1" id="KW-1133">Transmembrane helix</keyword>
<dbReference type="Pfam" id="PF19953">
    <property type="entry name" value="EACC1"/>
    <property type="match status" value="1"/>
</dbReference>
<dbReference type="OrthoDB" id="3626734at2"/>
<protein>
    <submittedName>
        <fullName evidence="2">Uncharacterized protein</fullName>
    </submittedName>
</protein>
<dbReference type="EMBL" id="PVZG01000008">
    <property type="protein sequence ID" value="PRY28298.1"/>
    <property type="molecule type" value="Genomic_DNA"/>
</dbReference>
<dbReference type="InterPro" id="IPR045428">
    <property type="entry name" value="EACC1"/>
</dbReference>
<dbReference type="RefSeq" id="WP_106127751.1">
    <property type="nucleotide sequence ID" value="NZ_PVZG01000008.1"/>
</dbReference>
<gene>
    <name evidence="2" type="ORF">CLV70_10890</name>
</gene>
<comment type="caution">
    <text evidence="2">The sequence shown here is derived from an EMBL/GenBank/DDBJ whole genome shotgun (WGS) entry which is preliminary data.</text>
</comment>
<keyword evidence="1" id="KW-0472">Membrane</keyword>
<feature type="transmembrane region" description="Helical" evidence="1">
    <location>
        <begin position="49"/>
        <end position="70"/>
    </location>
</feature>
<proteinExistence type="predicted"/>
<keyword evidence="1" id="KW-0812">Transmembrane</keyword>
<evidence type="ECO:0000313" key="3">
    <source>
        <dbReference type="Proteomes" id="UP000239209"/>
    </source>
</evidence>
<evidence type="ECO:0000313" key="2">
    <source>
        <dbReference type="EMBL" id="PRY28298.1"/>
    </source>
</evidence>
<reference evidence="2 3" key="1">
    <citation type="submission" date="2018-03" db="EMBL/GenBank/DDBJ databases">
        <title>Genomic Encyclopedia of Archaeal and Bacterial Type Strains, Phase II (KMG-II): from individual species to whole genera.</title>
        <authorList>
            <person name="Goeker M."/>
        </authorList>
    </citation>
    <scope>NUCLEOTIDE SEQUENCE [LARGE SCALE GENOMIC DNA]</scope>
    <source>
        <strain evidence="2 3">DSM 45348</strain>
    </source>
</reference>
<accession>A0A2T0S4F1</accession>
<dbReference type="AlphaFoldDB" id="A0A2T0S4F1"/>
<keyword evidence="3" id="KW-1185">Reference proteome</keyword>
<sequence>MDDTLLTISAGADGPALASFCSWLQRTPEVARHGRIRAMPARDGVTMNAVATIGVVISSATGIANVLIAYGNWRRTRPKAPAVTVTLGSVTVTVEDPEALEKLTRALSGGHAA</sequence>